<dbReference type="Proteomes" id="UP001165083">
    <property type="component" value="Unassembled WGS sequence"/>
</dbReference>
<evidence type="ECO:0000313" key="3">
    <source>
        <dbReference type="EMBL" id="GMF12310.1"/>
    </source>
</evidence>
<keyword evidence="2" id="KW-0812">Transmembrane</keyword>
<comment type="caution">
    <text evidence="3">The sequence shown here is derived from an EMBL/GenBank/DDBJ whole genome shotgun (WGS) entry which is preliminary data.</text>
</comment>
<evidence type="ECO:0000256" key="2">
    <source>
        <dbReference type="SAM" id="Phobius"/>
    </source>
</evidence>
<proteinExistence type="predicted"/>
<organism evidence="3 4">
    <name type="scientific">Phytophthora lilii</name>
    <dbReference type="NCBI Taxonomy" id="2077276"/>
    <lineage>
        <taxon>Eukaryota</taxon>
        <taxon>Sar</taxon>
        <taxon>Stramenopiles</taxon>
        <taxon>Oomycota</taxon>
        <taxon>Peronosporomycetes</taxon>
        <taxon>Peronosporales</taxon>
        <taxon>Peronosporaceae</taxon>
        <taxon>Phytophthora</taxon>
    </lineage>
</organism>
<evidence type="ECO:0000256" key="1">
    <source>
        <dbReference type="SAM" id="MobiDB-lite"/>
    </source>
</evidence>
<reference evidence="3" key="1">
    <citation type="submission" date="2023-04" db="EMBL/GenBank/DDBJ databases">
        <title>Phytophthora lilii NBRC 32176.</title>
        <authorList>
            <person name="Ichikawa N."/>
            <person name="Sato H."/>
            <person name="Tonouchi N."/>
        </authorList>
    </citation>
    <scope>NUCLEOTIDE SEQUENCE</scope>
    <source>
        <strain evidence="3">NBRC 32176</strain>
    </source>
</reference>
<gene>
    <name evidence="3" type="ORF">Plil01_000293800</name>
</gene>
<name>A0A9W6TFP8_9STRA</name>
<evidence type="ECO:0000313" key="4">
    <source>
        <dbReference type="Proteomes" id="UP001165083"/>
    </source>
</evidence>
<dbReference type="EMBL" id="BSXW01000112">
    <property type="protein sequence ID" value="GMF12310.1"/>
    <property type="molecule type" value="Genomic_DNA"/>
</dbReference>
<feature type="transmembrane region" description="Helical" evidence="2">
    <location>
        <begin position="68"/>
        <end position="95"/>
    </location>
</feature>
<feature type="compositionally biased region" description="Polar residues" evidence="1">
    <location>
        <begin position="142"/>
        <end position="152"/>
    </location>
</feature>
<feature type="compositionally biased region" description="Polar residues" evidence="1">
    <location>
        <begin position="104"/>
        <end position="113"/>
    </location>
</feature>
<accession>A0A9W6TFP8</accession>
<keyword evidence="2" id="KW-0472">Membrane</keyword>
<dbReference type="AlphaFoldDB" id="A0A9W6TFP8"/>
<keyword evidence="2" id="KW-1133">Transmembrane helix</keyword>
<protein>
    <submittedName>
        <fullName evidence="3">Unnamed protein product</fullName>
    </submittedName>
</protein>
<feature type="region of interest" description="Disordered" evidence="1">
    <location>
        <begin position="104"/>
        <end position="152"/>
    </location>
</feature>
<keyword evidence="4" id="KW-1185">Reference proteome</keyword>
<sequence>MRTTLNWIEAAAKRMMIGPLTSHVWPHYLFIQLILPSTDSVGSGTPTEFANSSQAKRNSVNCFKVFPLSLLVVVFHVTGKFFIARLAFFGVSFYLQSTMANKAKNDTSTNSTRKSARGKESVSKSSSTLDKNCKEEQRATRTKSQGFSLFNF</sequence>